<organism evidence="1 2">
    <name type="scientific">Streptomyces lycii</name>
    <dbReference type="NCBI Taxonomy" id="2654337"/>
    <lineage>
        <taxon>Bacteria</taxon>
        <taxon>Bacillati</taxon>
        <taxon>Actinomycetota</taxon>
        <taxon>Actinomycetes</taxon>
        <taxon>Kitasatosporales</taxon>
        <taxon>Streptomycetaceae</taxon>
        <taxon>Streptomyces</taxon>
    </lineage>
</organism>
<dbReference type="InterPro" id="IPR025534">
    <property type="entry name" value="DUF4420"/>
</dbReference>
<accession>A0ABQ7FBE6</accession>
<comment type="caution">
    <text evidence="1">The sequence shown here is derived from an EMBL/GenBank/DDBJ whole genome shotgun (WGS) entry which is preliminary data.</text>
</comment>
<dbReference type="Pfam" id="PF14390">
    <property type="entry name" value="DUF4420"/>
    <property type="match status" value="1"/>
</dbReference>
<keyword evidence="2" id="KW-1185">Reference proteome</keyword>
<dbReference type="EMBL" id="WHPN01000402">
    <property type="protein sequence ID" value="KAF4405857.1"/>
    <property type="molecule type" value="Genomic_DNA"/>
</dbReference>
<protein>
    <submittedName>
        <fullName evidence="1">PD-(D/E)XK motif protein</fullName>
    </submittedName>
</protein>
<sequence length="339" mass="37409">MTTEPPIPPQPARGDADGQPFVSWHRVEEFIGSGRSVRIPLHAPGTRRVEYVVQGGSAELQLELAGKHRAPRSPLPVIRIEEIAHDGLRMARLRLTRESLLRDFHDLLNAVTDRVVVHGRTANQAFTETVRAWSALLERPRTPSTERRIGLLGELMVLTSVAAGHSWGYAVEAWKGPEGEEHDFGLAACDAEVKTTASERRHHTVQGLRQLSASPGRPLWLVSVQLTRGGANGRTLADCVHAVRERLTDEAPDRAEGFDRRLAALGWSAGQPDDERWSLRTEPLVFPVDEEFPRLHEGMFSALPEAARTHVEDVTYRLDLSGLAPGTEPPAALTALRLP</sequence>
<evidence type="ECO:0000313" key="2">
    <source>
        <dbReference type="Proteomes" id="UP000621266"/>
    </source>
</evidence>
<evidence type="ECO:0000313" key="1">
    <source>
        <dbReference type="EMBL" id="KAF4405857.1"/>
    </source>
</evidence>
<reference evidence="1 2" key="1">
    <citation type="submission" date="2019-10" db="EMBL/GenBank/DDBJ databases">
        <title>Streptomyces tenebrisbrunneis sp.nov., an endogenous actinomycete isolated from of Lycium ruthenicum.</title>
        <authorList>
            <person name="Ma L."/>
        </authorList>
    </citation>
    <scope>NUCLEOTIDE SEQUENCE [LARGE SCALE GENOMIC DNA]</scope>
    <source>
        <strain evidence="1 2">TRM 66187</strain>
    </source>
</reference>
<name>A0ABQ7FBE6_9ACTN</name>
<proteinExistence type="predicted"/>
<gene>
    <name evidence="1" type="ORF">GCU69_28115</name>
</gene>
<dbReference type="RefSeq" id="WP_156207520.1">
    <property type="nucleotide sequence ID" value="NZ_WHPN01000402.1"/>
</dbReference>
<dbReference type="Proteomes" id="UP000621266">
    <property type="component" value="Unassembled WGS sequence"/>
</dbReference>